<keyword evidence="10" id="KW-0670">Pyruvate</keyword>
<name>A0A0D8FX82_9ACTN</name>
<evidence type="ECO:0000256" key="4">
    <source>
        <dbReference type="ARBA" id="ARBA00022823"/>
    </source>
</evidence>
<dbReference type="InterPro" id="IPR050743">
    <property type="entry name" value="2-oxoacid_DH_E2_comp"/>
</dbReference>
<dbReference type="eggNOG" id="COG0508">
    <property type="taxonomic scope" value="Bacteria"/>
</dbReference>
<dbReference type="InterPro" id="IPR023213">
    <property type="entry name" value="CAT-like_dom_sf"/>
</dbReference>
<dbReference type="InterPro" id="IPR001078">
    <property type="entry name" value="2-oxoacid_DH_actylTfrase"/>
</dbReference>
<comment type="similarity">
    <text evidence="2 6">Belongs to the 2-oxoacid dehydrogenase family.</text>
</comment>
<dbReference type="Gene3D" id="2.40.50.100">
    <property type="match status" value="1"/>
</dbReference>
<dbReference type="STRING" id="1121877.FEAC_13790"/>
<dbReference type="InterPro" id="IPR003016">
    <property type="entry name" value="2-oxoA_DH_lipoyl-BS"/>
</dbReference>
<dbReference type="PROSITE" id="PS50968">
    <property type="entry name" value="BIOTINYL_LIPOYL"/>
    <property type="match status" value="1"/>
</dbReference>
<dbReference type="EMBL" id="JXUW01000010">
    <property type="protein sequence ID" value="KJE76877.1"/>
    <property type="molecule type" value="Genomic_DNA"/>
</dbReference>
<keyword evidence="3 6" id="KW-0808">Transferase</keyword>
<evidence type="ECO:0000256" key="6">
    <source>
        <dbReference type="RuleBase" id="RU003423"/>
    </source>
</evidence>
<dbReference type="FunFam" id="3.30.559.10:FF:000007">
    <property type="entry name" value="Dihydrolipoamide acetyltransferase component of pyruvate dehydrogenase complex"/>
    <property type="match status" value="1"/>
</dbReference>
<gene>
    <name evidence="10" type="primary">pdhC2</name>
    <name evidence="10" type="ORF">FEAC_13790</name>
</gene>
<dbReference type="Gene3D" id="4.10.320.10">
    <property type="entry name" value="E3-binding domain"/>
    <property type="match status" value="1"/>
</dbReference>
<dbReference type="PANTHER" id="PTHR43178:SF5">
    <property type="entry name" value="LIPOAMIDE ACYLTRANSFERASE COMPONENT OF BRANCHED-CHAIN ALPHA-KETO ACID DEHYDROGENASE COMPLEX, MITOCHONDRIAL"/>
    <property type="match status" value="1"/>
</dbReference>
<dbReference type="PROSITE" id="PS51826">
    <property type="entry name" value="PSBD"/>
    <property type="match status" value="1"/>
</dbReference>
<reference evidence="10 11" key="1">
    <citation type="submission" date="2015-01" db="EMBL/GenBank/DDBJ databases">
        <title>Draft genome of the acidophilic iron oxidizer Ferrimicrobium acidiphilum strain T23.</title>
        <authorList>
            <person name="Poehlein A."/>
            <person name="Eisen S."/>
            <person name="Schloemann M."/>
            <person name="Johnson B.D."/>
            <person name="Daniel R."/>
            <person name="Muehling M."/>
        </authorList>
    </citation>
    <scope>NUCLEOTIDE SEQUENCE [LARGE SCALE GENOMIC DNA]</scope>
    <source>
        <strain evidence="10 11">T23</strain>
    </source>
</reference>
<dbReference type="PANTHER" id="PTHR43178">
    <property type="entry name" value="DIHYDROLIPOAMIDE ACETYLTRANSFERASE COMPONENT OF PYRUVATE DEHYDROGENASE COMPLEX"/>
    <property type="match status" value="1"/>
</dbReference>
<feature type="domain" description="Peripheral subunit-binding (PSBD)" evidence="9">
    <location>
        <begin position="118"/>
        <end position="155"/>
    </location>
</feature>
<dbReference type="AlphaFoldDB" id="A0A0D8FX82"/>
<dbReference type="SUPFAM" id="SSF52777">
    <property type="entry name" value="CoA-dependent acyltransferases"/>
    <property type="match status" value="1"/>
</dbReference>
<comment type="caution">
    <text evidence="10">The sequence shown here is derived from an EMBL/GenBank/DDBJ whole genome shotgun (WGS) entry which is preliminary data.</text>
</comment>
<dbReference type="SUPFAM" id="SSF47005">
    <property type="entry name" value="Peripheral subunit-binding domain of 2-oxo acid dehydrogenase complex"/>
    <property type="match status" value="1"/>
</dbReference>
<evidence type="ECO:0000256" key="1">
    <source>
        <dbReference type="ARBA" id="ARBA00001938"/>
    </source>
</evidence>
<dbReference type="EC" id="2.3.1.-" evidence="6"/>
<dbReference type="GeneID" id="78372587"/>
<feature type="domain" description="Lipoyl-binding" evidence="8">
    <location>
        <begin position="1"/>
        <end position="75"/>
    </location>
</feature>
<dbReference type="GO" id="GO:0005737">
    <property type="term" value="C:cytoplasm"/>
    <property type="evidence" value="ECO:0007669"/>
    <property type="project" value="TreeGrafter"/>
</dbReference>
<evidence type="ECO:0000313" key="10">
    <source>
        <dbReference type="EMBL" id="KJE76877.1"/>
    </source>
</evidence>
<evidence type="ECO:0000256" key="5">
    <source>
        <dbReference type="ARBA" id="ARBA00023315"/>
    </source>
</evidence>
<evidence type="ECO:0000259" key="9">
    <source>
        <dbReference type="PROSITE" id="PS51826"/>
    </source>
</evidence>
<dbReference type="PROSITE" id="PS00189">
    <property type="entry name" value="LIPOYL"/>
    <property type="match status" value="1"/>
</dbReference>
<dbReference type="RefSeq" id="WP_052565880.1">
    <property type="nucleotide sequence ID" value="NZ_JQKF01000019.1"/>
</dbReference>
<dbReference type="InterPro" id="IPR036625">
    <property type="entry name" value="E3-bd_dom_sf"/>
</dbReference>
<dbReference type="Proteomes" id="UP000032336">
    <property type="component" value="Unassembled WGS sequence"/>
</dbReference>
<dbReference type="Pfam" id="PF02817">
    <property type="entry name" value="E3_binding"/>
    <property type="match status" value="1"/>
</dbReference>
<dbReference type="Gene3D" id="3.30.559.10">
    <property type="entry name" value="Chloramphenicol acetyltransferase-like domain"/>
    <property type="match status" value="1"/>
</dbReference>
<dbReference type="InterPro" id="IPR000089">
    <property type="entry name" value="Biotin_lipoyl"/>
</dbReference>
<evidence type="ECO:0000256" key="7">
    <source>
        <dbReference type="SAM" id="MobiDB-lite"/>
    </source>
</evidence>
<dbReference type="InterPro" id="IPR004167">
    <property type="entry name" value="PSBD"/>
</dbReference>
<keyword evidence="11" id="KW-1185">Reference proteome</keyword>
<proteinExistence type="inferred from homology"/>
<evidence type="ECO:0000313" key="11">
    <source>
        <dbReference type="Proteomes" id="UP000032336"/>
    </source>
</evidence>
<dbReference type="GO" id="GO:0016407">
    <property type="term" value="F:acetyltransferase activity"/>
    <property type="evidence" value="ECO:0007669"/>
    <property type="project" value="TreeGrafter"/>
</dbReference>
<evidence type="ECO:0000256" key="3">
    <source>
        <dbReference type="ARBA" id="ARBA00022679"/>
    </source>
</evidence>
<organism evidence="10 11">
    <name type="scientific">Ferrimicrobium acidiphilum DSM 19497</name>
    <dbReference type="NCBI Taxonomy" id="1121877"/>
    <lineage>
        <taxon>Bacteria</taxon>
        <taxon>Bacillati</taxon>
        <taxon>Actinomycetota</taxon>
        <taxon>Acidimicrobiia</taxon>
        <taxon>Acidimicrobiales</taxon>
        <taxon>Acidimicrobiaceae</taxon>
        <taxon>Ferrimicrobium</taxon>
    </lineage>
</organism>
<comment type="cofactor">
    <cofactor evidence="1 6">
        <name>(R)-lipoate</name>
        <dbReference type="ChEBI" id="CHEBI:83088"/>
    </cofactor>
</comment>
<dbReference type="Pfam" id="PF00364">
    <property type="entry name" value="Biotin_lipoyl"/>
    <property type="match status" value="1"/>
</dbReference>
<dbReference type="CDD" id="cd06849">
    <property type="entry name" value="lipoyl_domain"/>
    <property type="match status" value="1"/>
</dbReference>
<protein>
    <recommendedName>
        <fullName evidence="6">Dihydrolipoamide acetyltransferase component of pyruvate dehydrogenase complex</fullName>
        <ecNumber evidence="6">2.3.1.-</ecNumber>
    </recommendedName>
</protein>
<feature type="region of interest" description="Disordered" evidence="7">
    <location>
        <begin position="156"/>
        <end position="179"/>
    </location>
</feature>
<dbReference type="Pfam" id="PF00198">
    <property type="entry name" value="2-oxoacid_dh"/>
    <property type="match status" value="1"/>
</dbReference>
<sequence>MEWKFPDVGEGLHEAQIVKWYSQEGDEVKRDEPLLDVETDKAVVTIGAPVSGSIDKVLFHEGDTVKVGEVVVAFSTDQAGPRPEREVTPTAAAPTQKAATVAPNRPIAVAESSRERALATPAVRRLARELGLDINFVEGTGPDGRVLAEDLRRVASGGGQRVSAPTQDDFSEPGEGSSVNQQVIASTSVEAAKEQRRPLVGIRKRIAENMARSWSHAVQVSVFEEANVAALVALRRDMNERLEPERISYLPLIAKAVAGVLEQFPDLNGRLDEEAGEIVTYTDVHLGFAVDDPQGLMVPVLRSVAEKSLIQVSRELGHLIEGARAHTLTSGELTGSTFTITNYGTIGGVYATPIINYPEVGILGVGPIRKRPVVLDDGTVGVGDQMTLSLTFDHRIIDGGYASRFLMRIISLLSDPVRLMMEMK</sequence>
<dbReference type="InterPro" id="IPR011053">
    <property type="entry name" value="Single_hybrid_motif"/>
</dbReference>
<keyword evidence="5 6" id="KW-0012">Acyltransferase</keyword>
<dbReference type="SUPFAM" id="SSF51230">
    <property type="entry name" value="Single hybrid motif"/>
    <property type="match status" value="1"/>
</dbReference>
<keyword evidence="4 6" id="KW-0450">Lipoyl</keyword>
<evidence type="ECO:0000259" key="8">
    <source>
        <dbReference type="PROSITE" id="PS50968"/>
    </source>
</evidence>
<dbReference type="GO" id="GO:0031405">
    <property type="term" value="F:lipoic acid binding"/>
    <property type="evidence" value="ECO:0007669"/>
    <property type="project" value="TreeGrafter"/>
</dbReference>
<evidence type="ECO:0000256" key="2">
    <source>
        <dbReference type="ARBA" id="ARBA00007317"/>
    </source>
</evidence>
<accession>A0A0D8FX82</accession>